<dbReference type="Proteomes" id="UP000824265">
    <property type="component" value="Unassembled WGS sequence"/>
</dbReference>
<reference evidence="3" key="1">
    <citation type="journal article" date="2021" name="PeerJ">
        <title>Extensive microbial diversity within the chicken gut microbiome revealed by metagenomics and culture.</title>
        <authorList>
            <person name="Gilroy R."/>
            <person name="Ravi A."/>
            <person name="Getino M."/>
            <person name="Pursley I."/>
            <person name="Horton D.L."/>
            <person name="Alikhan N.F."/>
            <person name="Baker D."/>
            <person name="Gharbi K."/>
            <person name="Hall N."/>
            <person name="Watson M."/>
            <person name="Adriaenssens E.M."/>
            <person name="Foster-Nyarko E."/>
            <person name="Jarju S."/>
            <person name="Secka A."/>
            <person name="Antonio M."/>
            <person name="Oren A."/>
            <person name="Chaudhuri R.R."/>
            <person name="La Ragione R."/>
            <person name="Hildebrand F."/>
            <person name="Pallen M.J."/>
        </authorList>
    </citation>
    <scope>NUCLEOTIDE SEQUENCE</scope>
    <source>
        <strain evidence="3">CHK195-6426</strain>
    </source>
</reference>
<dbReference type="InterPro" id="IPR004843">
    <property type="entry name" value="Calcineurin-like_PHP"/>
</dbReference>
<reference evidence="3" key="2">
    <citation type="submission" date="2021-04" db="EMBL/GenBank/DDBJ databases">
        <authorList>
            <person name="Gilroy R."/>
        </authorList>
    </citation>
    <scope>NUCLEOTIDE SEQUENCE</scope>
    <source>
        <strain evidence="3">CHK195-6426</strain>
    </source>
</reference>
<dbReference type="PANTHER" id="PTHR43143">
    <property type="entry name" value="METALLOPHOSPHOESTERASE, CALCINEURIN SUPERFAMILY"/>
    <property type="match status" value="1"/>
</dbReference>
<sequence length="344" mass="37588">MERAQGSMKTEKTGRRPARRLLFFSLVCAVCLTGCGKDSGEWEKSVIEEQIVIQGISGEYDLLFLTDSHVVSLGEAAENGRAQTENGEAQAGTGAQDEESRRQEYAASRYEGFCGQDGTSSQEMFAQAMDYAREEGVDGVLLGGDIIDSPSQENLTFLSEELSTLSMPYLYTPGNHDWTYPWEYMTSKGKQEYLPMLSPYMGGNTAFHTLDFGEFVVAAVDNSSGQVNPEALEEYEEVLDQGKPVIVLAHVPFLTQSVLTKAREVWKSGVVIGGGNFGGIYPDETSQEFLEMTTASDSPVVAVLAGHVHFYDKDVIEGEKDVPQIVGDALFHGSALRLRITGRG</sequence>
<dbReference type="InterPro" id="IPR051918">
    <property type="entry name" value="STPP_CPPED1"/>
</dbReference>
<dbReference type="AlphaFoldDB" id="A0A9D1R5X3"/>
<accession>A0A9D1R5X3</accession>
<evidence type="ECO:0000313" key="4">
    <source>
        <dbReference type="Proteomes" id="UP000824265"/>
    </source>
</evidence>
<evidence type="ECO:0000259" key="2">
    <source>
        <dbReference type="Pfam" id="PF00149"/>
    </source>
</evidence>
<dbReference type="InterPro" id="IPR029052">
    <property type="entry name" value="Metallo-depent_PP-like"/>
</dbReference>
<dbReference type="Gene3D" id="3.60.21.10">
    <property type="match status" value="1"/>
</dbReference>
<feature type="region of interest" description="Disordered" evidence="1">
    <location>
        <begin position="78"/>
        <end position="102"/>
    </location>
</feature>
<name>A0A9D1R5X3_9FIRM</name>
<evidence type="ECO:0000256" key="1">
    <source>
        <dbReference type="SAM" id="MobiDB-lite"/>
    </source>
</evidence>
<evidence type="ECO:0000313" key="3">
    <source>
        <dbReference type="EMBL" id="HIW80666.1"/>
    </source>
</evidence>
<gene>
    <name evidence="3" type="ORF">H9742_03920</name>
</gene>
<protein>
    <submittedName>
        <fullName evidence="3">Metallophosphoesterase</fullName>
    </submittedName>
</protein>
<dbReference type="GO" id="GO:0016787">
    <property type="term" value="F:hydrolase activity"/>
    <property type="evidence" value="ECO:0007669"/>
    <property type="project" value="InterPro"/>
</dbReference>
<organism evidence="3 4">
    <name type="scientific">Candidatus Acetatifactor stercoripullorum</name>
    <dbReference type="NCBI Taxonomy" id="2838414"/>
    <lineage>
        <taxon>Bacteria</taxon>
        <taxon>Bacillati</taxon>
        <taxon>Bacillota</taxon>
        <taxon>Clostridia</taxon>
        <taxon>Lachnospirales</taxon>
        <taxon>Lachnospiraceae</taxon>
        <taxon>Acetatifactor</taxon>
    </lineage>
</organism>
<comment type="caution">
    <text evidence="3">The sequence shown here is derived from an EMBL/GenBank/DDBJ whole genome shotgun (WGS) entry which is preliminary data.</text>
</comment>
<feature type="domain" description="Calcineurin-like phosphoesterase" evidence="2">
    <location>
        <begin position="65"/>
        <end position="309"/>
    </location>
</feature>
<proteinExistence type="predicted"/>
<dbReference type="SUPFAM" id="SSF56300">
    <property type="entry name" value="Metallo-dependent phosphatases"/>
    <property type="match status" value="1"/>
</dbReference>
<dbReference type="EMBL" id="DXGH01000023">
    <property type="protein sequence ID" value="HIW80666.1"/>
    <property type="molecule type" value="Genomic_DNA"/>
</dbReference>
<dbReference type="Pfam" id="PF00149">
    <property type="entry name" value="Metallophos"/>
    <property type="match status" value="1"/>
</dbReference>
<dbReference type="PANTHER" id="PTHR43143:SF1">
    <property type="entry name" value="SERINE_THREONINE-PROTEIN PHOSPHATASE CPPED1"/>
    <property type="match status" value="1"/>
</dbReference>